<reference evidence="2 3" key="1">
    <citation type="submission" date="2021-03" db="EMBL/GenBank/DDBJ databases">
        <title>Paenibacillus artemisicola MWE-103 whole genome sequence.</title>
        <authorList>
            <person name="Ham Y.J."/>
        </authorList>
    </citation>
    <scope>NUCLEOTIDE SEQUENCE [LARGE SCALE GENOMIC DNA]</scope>
    <source>
        <strain evidence="2 3">MWE-103</strain>
    </source>
</reference>
<sequence length="293" mass="32686">MEANGPEAKGDARSEERLLRFQVITDTHVRADGDHLYNRRLARALADIAATAPDSAGIMHVGDVTDHGFPDEYAAFRHIWDAHRARLPELRLTTGNHDVRFGVWESRIANFLSATEMPAPYHDHWIEGVHFIFLGTETNHELHASLSGEQLAWLAAKLDEGASSRLPAFVFLHQPLLDTVAGSRTGQNWHGVVQDAELKAVLAKHRGGAILFTGHTHWEMEAAHNHFAGDEALPPMFNAASVAYLWTDADERKEGSQGYDVEVYRGRVVVRGRDFERGAWIAGARYELAYPRA</sequence>
<protein>
    <submittedName>
        <fullName evidence="2">Metallophosphoesterase</fullName>
    </submittedName>
</protein>
<evidence type="ECO:0000313" key="2">
    <source>
        <dbReference type="EMBL" id="MBO7747137.1"/>
    </source>
</evidence>
<dbReference type="Pfam" id="PF00149">
    <property type="entry name" value="Metallophos"/>
    <property type="match status" value="1"/>
</dbReference>
<evidence type="ECO:0000313" key="3">
    <source>
        <dbReference type="Proteomes" id="UP000670947"/>
    </source>
</evidence>
<dbReference type="Gene3D" id="3.60.21.10">
    <property type="match status" value="1"/>
</dbReference>
<dbReference type="Proteomes" id="UP000670947">
    <property type="component" value="Unassembled WGS sequence"/>
</dbReference>
<keyword evidence="3" id="KW-1185">Reference proteome</keyword>
<dbReference type="EMBL" id="JAGGDJ010000028">
    <property type="protein sequence ID" value="MBO7747137.1"/>
    <property type="molecule type" value="Genomic_DNA"/>
</dbReference>
<name>A0ABS3WFN7_9BACL</name>
<feature type="domain" description="Calcineurin-like phosphoesterase" evidence="1">
    <location>
        <begin position="20"/>
        <end position="218"/>
    </location>
</feature>
<dbReference type="InterPro" id="IPR029052">
    <property type="entry name" value="Metallo-depent_PP-like"/>
</dbReference>
<gene>
    <name evidence="2" type="ORF">I8J29_23325</name>
</gene>
<dbReference type="PANTHER" id="PTHR43143:SF1">
    <property type="entry name" value="SERINE_THREONINE-PROTEIN PHOSPHATASE CPPED1"/>
    <property type="match status" value="1"/>
</dbReference>
<organism evidence="2 3">
    <name type="scientific">Paenibacillus artemisiicola</name>
    <dbReference type="NCBI Taxonomy" id="1172618"/>
    <lineage>
        <taxon>Bacteria</taxon>
        <taxon>Bacillati</taxon>
        <taxon>Bacillota</taxon>
        <taxon>Bacilli</taxon>
        <taxon>Bacillales</taxon>
        <taxon>Paenibacillaceae</taxon>
        <taxon>Paenibacillus</taxon>
    </lineage>
</organism>
<dbReference type="InterPro" id="IPR004843">
    <property type="entry name" value="Calcineurin-like_PHP"/>
</dbReference>
<dbReference type="InterPro" id="IPR051918">
    <property type="entry name" value="STPP_CPPED1"/>
</dbReference>
<comment type="caution">
    <text evidence="2">The sequence shown here is derived from an EMBL/GenBank/DDBJ whole genome shotgun (WGS) entry which is preliminary data.</text>
</comment>
<dbReference type="PANTHER" id="PTHR43143">
    <property type="entry name" value="METALLOPHOSPHOESTERASE, CALCINEURIN SUPERFAMILY"/>
    <property type="match status" value="1"/>
</dbReference>
<accession>A0ABS3WFN7</accession>
<dbReference type="RefSeq" id="WP_208849858.1">
    <property type="nucleotide sequence ID" value="NZ_JAGGDJ010000028.1"/>
</dbReference>
<dbReference type="SUPFAM" id="SSF56300">
    <property type="entry name" value="Metallo-dependent phosphatases"/>
    <property type="match status" value="1"/>
</dbReference>
<evidence type="ECO:0000259" key="1">
    <source>
        <dbReference type="Pfam" id="PF00149"/>
    </source>
</evidence>
<proteinExistence type="predicted"/>